<protein>
    <submittedName>
        <fullName evidence="2">Uncharacterized protein</fullName>
    </submittedName>
</protein>
<sequence length="65" mass="7542">MMKSLLCVLLAASFLILIGRSIRAGVPIGFTDPRRDERPFQFWLVMIFMLLPAMWLTSEAWSKLR</sequence>
<feature type="transmembrane region" description="Helical" evidence="1">
    <location>
        <begin position="40"/>
        <end position="57"/>
    </location>
</feature>
<evidence type="ECO:0000313" key="3">
    <source>
        <dbReference type="Proteomes" id="UP000076234"/>
    </source>
</evidence>
<dbReference type="KEGG" id="ster:AOA14_09020"/>
<accession>A0A142VY48</accession>
<gene>
    <name evidence="2" type="ORF">AOA14_09020</name>
</gene>
<dbReference type="RefSeq" id="WP_062901550.1">
    <property type="nucleotide sequence ID" value="NZ_CP013342.1"/>
</dbReference>
<reference evidence="2 3" key="2">
    <citation type="journal article" date="2016" name="Genome Announc.">
        <title>Complete Genome Sequence of Sphingopyxis terrae Strain 203-1 (NBRC 111660), a Polyethylene Glycol Degrader.</title>
        <authorList>
            <person name="Ohtsubo Y."/>
            <person name="Nonoyama S."/>
            <person name="Nagata Y."/>
            <person name="Numata M."/>
            <person name="Tsuchikane K."/>
            <person name="Hosoyama A."/>
            <person name="Yamazoe A."/>
            <person name="Tsuda M."/>
            <person name="Fujita N."/>
            <person name="Kawai F."/>
        </authorList>
    </citation>
    <scope>NUCLEOTIDE SEQUENCE [LARGE SCALE GENOMIC DNA]</scope>
    <source>
        <strain evidence="2 3">203-1</strain>
    </source>
</reference>
<evidence type="ECO:0000256" key="1">
    <source>
        <dbReference type="SAM" id="Phobius"/>
    </source>
</evidence>
<dbReference type="AlphaFoldDB" id="A0A142VY48"/>
<reference evidence="3" key="1">
    <citation type="submission" date="2015-11" db="EMBL/GenBank/DDBJ databases">
        <title>Complete genome sequence of a polyethylene glycol-degrading strain Sphingopyxis terrae strain 203-1 (NBRC 15098).</title>
        <authorList>
            <person name="Yoshiyuki O."/>
            <person name="Shouta N."/>
            <person name="Nagata Y."/>
            <person name="Numata M."/>
            <person name="Tsuchikane K."/>
            <person name="Hosoyama A."/>
            <person name="Yamazoe A."/>
            <person name="Tsuda M."/>
            <person name="Fujita N."/>
            <person name="Kawai F."/>
        </authorList>
    </citation>
    <scope>NUCLEOTIDE SEQUENCE [LARGE SCALE GENOMIC DNA]</scope>
    <source>
        <strain evidence="3">203-1</strain>
    </source>
</reference>
<evidence type="ECO:0000313" key="2">
    <source>
        <dbReference type="EMBL" id="AMU94740.1"/>
    </source>
</evidence>
<keyword evidence="1" id="KW-0812">Transmembrane</keyword>
<proteinExistence type="predicted"/>
<dbReference type="EMBL" id="CP013342">
    <property type="protein sequence ID" value="AMU94740.1"/>
    <property type="molecule type" value="Genomic_DNA"/>
</dbReference>
<name>A0A142VY48_9SPHN</name>
<dbReference type="Proteomes" id="UP000076234">
    <property type="component" value="Chromosome"/>
</dbReference>
<keyword evidence="1" id="KW-0472">Membrane</keyword>
<keyword evidence="1" id="KW-1133">Transmembrane helix</keyword>
<organism evidence="2 3">
    <name type="scientific">Sphingopyxis terrae subsp. terrae NBRC 15098</name>
    <dbReference type="NCBI Taxonomy" id="1219058"/>
    <lineage>
        <taxon>Bacteria</taxon>
        <taxon>Pseudomonadati</taxon>
        <taxon>Pseudomonadota</taxon>
        <taxon>Alphaproteobacteria</taxon>
        <taxon>Sphingomonadales</taxon>
        <taxon>Sphingomonadaceae</taxon>
        <taxon>Sphingopyxis</taxon>
    </lineage>
</organism>